<dbReference type="WBParaSite" id="MCU_013568-RA">
    <property type="protein sequence ID" value="MCU_013568-RA"/>
    <property type="gene ID" value="MCU_013568"/>
</dbReference>
<proteinExistence type="predicted"/>
<organism evidence="1">
    <name type="scientific">Mesocestoides corti</name>
    <name type="common">Flatworm</name>
    <dbReference type="NCBI Taxonomy" id="53468"/>
    <lineage>
        <taxon>Eukaryota</taxon>
        <taxon>Metazoa</taxon>
        <taxon>Spiralia</taxon>
        <taxon>Lophotrochozoa</taxon>
        <taxon>Platyhelminthes</taxon>
        <taxon>Cestoda</taxon>
        <taxon>Eucestoda</taxon>
        <taxon>Cyclophyllidea</taxon>
        <taxon>Mesocestoididae</taxon>
        <taxon>Mesocestoides</taxon>
    </lineage>
</organism>
<accession>A0A5K3G3A5</accession>
<dbReference type="AlphaFoldDB" id="A0A5K3G3A5"/>
<sequence length="51" mass="5377">VVQWRLQCSTVTPDCAIDLPTTSASPSPSSNVGVREEAFGNATVVSLRESI</sequence>
<name>A0A5K3G3A5_MESCO</name>
<protein>
    <submittedName>
        <fullName evidence="1">Uncharacterized protein</fullName>
    </submittedName>
</protein>
<evidence type="ECO:0000313" key="1">
    <source>
        <dbReference type="WBParaSite" id="MCU_013568-RA"/>
    </source>
</evidence>
<reference evidence="1" key="1">
    <citation type="submission" date="2019-11" db="UniProtKB">
        <authorList>
            <consortium name="WormBaseParasite"/>
        </authorList>
    </citation>
    <scope>IDENTIFICATION</scope>
</reference>